<dbReference type="InterPro" id="IPR004573">
    <property type="entry name" value="rRNA_ssu_MeTfrase_B"/>
</dbReference>
<feature type="binding site" evidence="13">
    <location>
        <position position="331"/>
    </location>
    <ligand>
        <name>S-adenosyl-L-methionine</name>
        <dbReference type="ChEBI" id="CHEBI:59789"/>
    </ligand>
</feature>
<evidence type="ECO:0000256" key="7">
    <source>
        <dbReference type="ARBA" id="ARBA00022679"/>
    </source>
</evidence>
<evidence type="ECO:0000256" key="9">
    <source>
        <dbReference type="ARBA" id="ARBA00022884"/>
    </source>
</evidence>
<dbReference type="PANTHER" id="PTHR22807:SF53">
    <property type="entry name" value="RIBOSOMAL RNA SMALL SUBUNIT METHYLTRANSFERASE B-RELATED"/>
    <property type="match status" value="1"/>
</dbReference>
<dbReference type="InterPro" id="IPR029063">
    <property type="entry name" value="SAM-dependent_MTases_sf"/>
</dbReference>
<dbReference type="GO" id="GO:0008649">
    <property type="term" value="F:rRNA methyltransferase activity"/>
    <property type="evidence" value="ECO:0007669"/>
    <property type="project" value="InterPro"/>
</dbReference>
<dbReference type="InterPro" id="IPR023267">
    <property type="entry name" value="RCMT"/>
</dbReference>
<dbReference type="Gene3D" id="1.10.940.10">
    <property type="entry name" value="NusB-like"/>
    <property type="match status" value="1"/>
</dbReference>
<feature type="binding site" evidence="13">
    <location>
        <begin position="263"/>
        <end position="269"/>
    </location>
    <ligand>
        <name>S-adenosyl-L-methionine</name>
        <dbReference type="ChEBI" id="CHEBI:59789"/>
    </ligand>
</feature>
<dbReference type="Pfam" id="PF22458">
    <property type="entry name" value="RsmF-B_ferredox"/>
    <property type="match status" value="1"/>
</dbReference>
<comment type="catalytic activity">
    <reaction evidence="12">
        <text>cytidine(967) in 16S rRNA + S-adenosyl-L-methionine = 5-methylcytidine(967) in 16S rRNA + S-adenosyl-L-homocysteine + H(+)</text>
        <dbReference type="Rhea" id="RHEA:42748"/>
        <dbReference type="Rhea" id="RHEA-COMP:10219"/>
        <dbReference type="Rhea" id="RHEA-COMP:10220"/>
        <dbReference type="ChEBI" id="CHEBI:15378"/>
        <dbReference type="ChEBI" id="CHEBI:57856"/>
        <dbReference type="ChEBI" id="CHEBI:59789"/>
        <dbReference type="ChEBI" id="CHEBI:74483"/>
        <dbReference type="ChEBI" id="CHEBI:82748"/>
        <dbReference type="EC" id="2.1.1.176"/>
    </reaction>
</comment>
<comment type="similarity">
    <text evidence="13">Belongs to the class I-like SAM-binding methyltransferase superfamily. RsmB/NOP family.</text>
</comment>
<feature type="active site" description="Nucleophile" evidence="13">
    <location>
        <position position="384"/>
    </location>
</feature>
<dbReference type="SUPFAM" id="SSF48013">
    <property type="entry name" value="NusB-like"/>
    <property type="match status" value="1"/>
</dbReference>
<dbReference type="AlphaFoldDB" id="A0A379DF64"/>
<protein>
    <recommendedName>
        <fullName evidence="3">16S rRNA (cytosine(967)-C(5))-methyltransferase</fullName>
        <ecNumber evidence="3">2.1.1.176</ecNumber>
    </recommendedName>
    <alternativeName>
        <fullName evidence="10">16S rRNA m5C967 methyltransferase</fullName>
    </alternativeName>
    <alternativeName>
        <fullName evidence="11">rRNA (cytosine-C(5)-)-methyltransferase RsmB</fullName>
    </alternativeName>
</protein>
<sequence length="439" mass="50079">MKDIRRKALSIIDNVLYKGAFLNEELLIAYNFRDDIRDYNLLTQITTGVVKNRLLLEYVIRKNSKIRIKKIHKTILNILMIGIYQILFLDKVPNYSVVDESVKLAKIYGNKGSIGFTNAILRNISNSKEKIIQSAFYTEEIENVAEKFSILYSHPIEYVQSLLKEYDEIFVKSLLMANNEKPPFTIRVNTNLIDRESLKKDLENQGYIVDKTKMSEYGLSIENPSGIIDTKNFKQGQFYVQDEASILAVELSDYKAEDILDLCSAPGGKSINAKLLNPNATIVSCDISDKKVSLVGENFIRLNLRTNGIIKNDATIYNKNLENKFDLVIVDAPCSGLGLIRRKPEIKWNRSLENIKGLSKIQSDILKNAARYVKIKGMIIYSTCTITSEENEDVILEFLKENPNFEVLKTMDRETLKLYPNVQGTDGFAITRLVKINEN</sequence>
<feature type="binding site" evidence="13">
    <location>
        <position position="313"/>
    </location>
    <ligand>
        <name>S-adenosyl-L-methionine</name>
        <dbReference type="ChEBI" id="CHEBI:59789"/>
    </ligand>
</feature>
<dbReference type="RefSeq" id="WP_115312200.1">
    <property type="nucleotide sequence ID" value="NZ_UGTH01000001.1"/>
</dbReference>
<dbReference type="PROSITE" id="PS51686">
    <property type="entry name" value="SAM_MT_RSMB_NOP"/>
    <property type="match status" value="1"/>
</dbReference>
<keyword evidence="9 13" id="KW-0694">RNA-binding</keyword>
<dbReference type="SUPFAM" id="SSF53335">
    <property type="entry name" value="S-adenosyl-L-methionine-dependent methyltransferases"/>
    <property type="match status" value="1"/>
</dbReference>
<dbReference type="PRINTS" id="PR02008">
    <property type="entry name" value="RCMTFAMILY"/>
</dbReference>
<feature type="domain" description="SAM-dependent MTase RsmB/NOP-type" evidence="14">
    <location>
        <begin position="174"/>
        <end position="436"/>
    </location>
</feature>
<dbReference type="Gene3D" id="3.40.50.150">
    <property type="entry name" value="Vaccinia Virus protein VP39"/>
    <property type="match status" value="1"/>
</dbReference>
<reference evidence="15 16" key="1">
    <citation type="submission" date="2018-06" db="EMBL/GenBank/DDBJ databases">
        <authorList>
            <consortium name="Pathogen Informatics"/>
            <person name="Doyle S."/>
        </authorList>
    </citation>
    <scope>NUCLEOTIDE SEQUENCE [LARGE SCALE GENOMIC DNA]</scope>
    <source>
        <strain evidence="15 16">NCTC11088</strain>
    </source>
</reference>
<dbReference type="CDD" id="cd02440">
    <property type="entry name" value="AdoMet_MTases"/>
    <property type="match status" value="1"/>
</dbReference>
<evidence type="ECO:0000259" key="14">
    <source>
        <dbReference type="PROSITE" id="PS51686"/>
    </source>
</evidence>
<keyword evidence="7 13" id="KW-0808">Transferase</keyword>
<evidence type="ECO:0000256" key="5">
    <source>
        <dbReference type="ARBA" id="ARBA00022552"/>
    </source>
</evidence>
<comment type="subcellular location">
    <subcellularLocation>
        <location evidence="2">Cytoplasm</location>
    </subcellularLocation>
</comment>
<keyword evidence="6 13" id="KW-0489">Methyltransferase</keyword>
<organism evidence="15 16">
    <name type="scientific">Peptoniphilus indolicus</name>
    <dbReference type="NCBI Taxonomy" id="33030"/>
    <lineage>
        <taxon>Bacteria</taxon>
        <taxon>Bacillati</taxon>
        <taxon>Bacillota</taxon>
        <taxon>Tissierellia</taxon>
        <taxon>Tissierellales</taxon>
        <taxon>Peptoniphilaceae</taxon>
        <taxon>Peptoniphilus</taxon>
    </lineage>
</organism>
<comment type="function">
    <text evidence="1">Specifically methylates the cytosine at position 967 (m5C967) of 16S rRNA.</text>
</comment>
<dbReference type="Pfam" id="PF01189">
    <property type="entry name" value="Methyltr_RsmB-F"/>
    <property type="match status" value="1"/>
</dbReference>
<keyword evidence="5" id="KW-0698">rRNA processing</keyword>
<evidence type="ECO:0000256" key="10">
    <source>
        <dbReference type="ARBA" id="ARBA00030399"/>
    </source>
</evidence>
<accession>A0A379DF64</accession>
<dbReference type="EC" id="2.1.1.176" evidence="3"/>
<dbReference type="InterPro" id="IPR006027">
    <property type="entry name" value="NusB_RsmB_TIM44"/>
</dbReference>
<evidence type="ECO:0000313" key="16">
    <source>
        <dbReference type="Proteomes" id="UP000254777"/>
    </source>
</evidence>
<dbReference type="NCBIfam" id="TIGR00563">
    <property type="entry name" value="rsmB"/>
    <property type="match status" value="1"/>
</dbReference>
<keyword evidence="4" id="KW-0963">Cytoplasm</keyword>
<evidence type="ECO:0000256" key="2">
    <source>
        <dbReference type="ARBA" id="ARBA00004496"/>
    </source>
</evidence>
<dbReference type="Proteomes" id="UP000254777">
    <property type="component" value="Unassembled WGS sequence"/>
</dbReference>
<dbReference type="InterPro" id="IPR001678">
    <property type="entry name" value="MeTrfase_RsmB-F_NOP2_dom"/>
</dbReference>
<dbReference type="Gene3D" id="3.30.70.1170">
    <property type="entry name" value="Sun protein, domain 3"/>
    <property type="match status" value="1"/>
</dbReference>
<dbReference type="EMBL" id="UGTH01000001">
    <property type="protein sequence ID" value="SUB75913.1"/>
    <property type="molecule type" value="Genomic_DNA"/>
</dbReference>
<dbReference type="InterPro" id="IPR054728">
    <property type="entry name" value="RsmB-like_ferredoxin"/>
</dbReference>
<keyword evidence="8 13" id="KW-0949">S-adenosyl-L-methionine</keyword>
<feature type="binding site" evidence="13">
    <location>
        <position position="286"/>
    </location>
    <ligand>
        <name>S-adenosyl-L-methionine</name>
        <dbReference type="ChEBI" id="CHEBI:59789"/>
    </ligand>
</feature>
<dbReference type="InterPro" id="IPR035926">
    <property type="entry name" value="NusB-like_sf"/>
</dbReference>
<dbReference type="NCBIfam" id="NF011494">
    <property type="entry name" value="PRK14902.1"/>
    <property type="match status" value="1"/>
</dbReference>
<evidence type="ECO:0000256" key="13">
    <source>
        <dbReference type="PROSITE-ProRule" id="PRU01023"/>
    </source>
</evidence>
<dbReference type="GO" id="GO:0005737">
    <property type="term" value="C:cytoplasm"/>
    <property type="evidence" value="ECO:0007669"/>
    <property type="project" value="UniProtKB-SubCell"/>
</dbReference>
<evidence type="ECO:0000256" key="4">
    <source>
        <dbReference type="ARBA" id="ARBA00022490"/>
    </source>
</evidence>
<evidence type="ECO:0000256" key="11">
    <source>
        <dbReference type="ARBA" id="ARBA00031088"/>
    </source>
</evidence>
<dbReference type="GO" id="GO:0003723">
    <property type="term" value="F:RNA binding"/>
    <property type="evidence" value="ECO:0007669"/>
    <property type="project" value="UniProtKB-UniRule"/>
</dbReference>
<dbReference type="PANTHER" id="PTHR22807">
    <property type="entry name" value="NOP2 YEAST -RELATED NOL1/NOP2/FMU SUN DOMAIN-CONTAINING"/>
    <property type="match status" value="1"/>
</dbReference>
<evidence type="ECO:0000256" key="6">
    <source>
        <dbReference type="ARBA" id="ARBA00022603"/>
    </source>
</evidence>
<evidence type="ECO:0000256" key="12">
    <source>
        <dbReference type="ARBA" id="ARBA00047283"/>
    </source>
</evidence>
<dbReference type="InterPro" id="IPR049560">
    <property type="entry name" value="MeTrfase_RsmB-F_NOP2_cat"/>
</dbReference>
<evidence type="ECO:0000256" key="3">
    <source>
        <dbReference type="ARBA" id="ARBA00012140"/>
    </source>
</evidence>
<name>A0A379DF64_9FIRM</name>
<evidence type="ECO:0000256" key="1">
    <source>
        <dbReference type="ARBA" id="ARBA00002724"/>
    </source>
</evidence>
<dbReference type="GO" id="GO:0006355">
    <property type="term" value="P:regulation of DNA-templated transcription"/>
    <property type="evidence" value="ECO:0007669"/>
    <property type="project" value="InterPro"/>
</dbReference>
<evidence type="ECO:0000313" key="15">
    <source>
        <dbReference type="EMBL" id="SUB75913.1"/>
    </source>
</evidence>
<evidence type="ECO:0000256" key="8">
    <source>
        <dbReference type="ARBA" id="ARBA00022691"/>
    </source>
</evidence>
<gene>
    <name evidence="15" type="primary">rsmB</name>
    <name evidence="15" type="ORF">NCTC11088_01717</name>
</gene>
<proteinExistence type="inferred from homology"/>
<dbReference type="Pfam" id="PF01029">
    <property type="entry name" value="NusB"/>
    <property type="match status" value="1"/>
</dbReference>